<feature type="coiled-coil region" evidence="1">
    <location>
        <begin position="578"/>
        <end position="610"/>
    </location>
</feature>
<dbReference type="InterPro" id="IPR007598">
    <property type="entry name" value="DUF577"/>
</dbReference>
<evidence type="ECO:0000256" key="1">
    <source>
        <dbReference type="SAM" id="Coils"/>
    </source>
</evidence>
<keyword evidence="1" id="KW-0175">Coiled coil</keyword>
<feature type="domain" description="CBF1-interacting co-repressor CIR N-terminal" evidence="3">
    <location>
        <begin position="565"/>
        <end position="601"/>
    </location>
</feature>
<feature type="region of interest" description="Disordered" evidence="2">
    <location>
        <begin position="674"/>
        <end position="802"/>
    </location>
</feature>
<feature type="compositionally biased region" description="Basic and acidic residues" evidence="2">
    <location>
        <begin position="766"/>
        <end position="788"/>
    </location>
</feature>
<dbReference type="OrthoDB" id="1102195at2759"/>
<comment type="caution">
    <text evidence="4">The sequence shown here is derived from an EMBL/GenBank/DDBJ whole genome shotgun (WGS) entry which is preliminary data.</text>
</comment>
<keyword evidence="5" id="KW-1185">Reference proteome</keyword>
<dbReference type="InterPro" id="IPR019339">
    <property type="entry name" value="CIR_N_dom"/>
</dbReference>
<dbReference type="Pfam" id="PF04510">
    <property type="entry name" value="DUF577"/>
    <property type="match status" value="2"/>
</dbReference>
<evidence type="ECO:0000313" key="4">
    <source>
        <dbReference type="EMBL" id="KAG7620723.1"/>
    </source>
</evidence>
<dbReference type="EMBL" id="JAEFBJ010000004">
    <property type="protein sequence ID" value="KAG7620723.1"/>
    <property type="molecule type" value="Genomic_DNA"/>
</dbReference>
<dbReference type="AlphaFoldDB" id="A0A8T2EFP1"/>
<dbReference type="PANTHER" id="PTHR31861:SF15">
    <property type="entry name" value="DUF577 DOMAIN-CONTAINING PROTEIN"/>
    <property type="match status" value="1"/>
</dbReference>
<dbReference type="SMART" id="SM01083">
    <property type="entry name" value="Cir_N"/>
    <property type="match status" value="1"/>
</dbReference>
<protein>
    <recommendedName>
        <fullName evidence="3">CBF1-interacting co-repressor CIR N-terminal domain-containing protein</fullName>
    </recommendedName>
</protein>
<feature type="compositionally biased region" description="Basic and acidic residues" evidence="2">
    <location>
        <begin position="730"/>
        <end position="744"/>
    </location>
</feature>
<evidence type="ECO:0000313" key="5">
    <source>
        <dbReference type="Proteomes" id="UP000694251"/>
    </source>
</evidence>
<accession>A0A8T2EFP1</accession>
<proteinExistence type="predicted"/>
<dbReference type="PANTHER" id="PTHR31861">
    <property type="entry name" value="OS10G0507500 PROTEIN"/>
    <property type="match status" value="1"/>
</dbReference>
<evidence type="ECO:0000256" key="2">
    <source>
        <dbReference type="SAM" id="MobiDB-lite"/>
    </source>
</evidence>
<name>A0A8T2EFP1_ARASU</name>
<reference evidence="4 5" key="1">
    <citation type="submission" date="2020-12" db="EMBL/GenBank/DDBJ databases">
        <title>Concerted genomic and epigenomic changes stabilize Arabidopsis allopolyploids.</title>
        <authorList>
            <person name="Chen Z."/>
        </authorList>
    </citation>
    <scope>NUCLEOTIDE SEQUENCE [LARGE SCALE GENOMIC DNA]</scope>
    <source>
        <strain evidence="4">As9502</strain>
        <tissue evidence="4">Leaf</tissue>
    </source>
</reference>
<sequence length="802" mass="92762">MEEYLNLMLKAREILVSESHEEVAMVIDHLFKRQDSEEYKTSRALYDICVSCNPGCLTLKLLKVYQSSSSGILRLRSISQLSETLTYLKNQIVFSKFSLDSLYEIKPLLILCLTMQETKESDIKILRKIVSFVTYNVVELHKDKWDELGDCILSLASSKEPVKAFHVFIDLPPVYKSFIGKFLDKILEEASNVFLYPYRVEDWSLALQTFVKMWIQLEKTGVTVELLMALMEIWISSVVNSVKKLVEMKKEQFLVRGLEDFESFFSGDMNLYHYTKDQFHFVLASMNEIEGVVGTETKEIVRKIKMLVTEPYDDLKNRREEFERGWYEILKDLSSLEVLKILASSELEDRSKEIAIRRLNVLLSDHTSKKVQIDISEMRQLQPLLISCLKEEGLSFNSMFKVLGEVVNHVAYEMLIYQEETWYELRDYIASSKTEFHRAVYIFQCLTMALIDDDFVIPVMENLFLEIITRLDPPRELLVDNSSWVLAFMGGFCLAIHLIETSSKAESVKEIAHKMIDSIRELMEREMEVGLVKRGFRDVESIVKKQLEWYTMGGHGGLNILPQKRWNVYNFDNREKVRKDEEAAAREEQIKREEARKRDAESRLEVLRNVRGLAPLKRASPEAEKGKDEAVVAADVVKSTAVVVESVESEEPKTGHINLFEGIRIFDPIEIKKNDKPADEEDQRRKKMRKEAAATARASAKDAAARAGDPDEEKYRLGYGVAGKGVKRPWYLEKRNDENDSVRGEDDDGGCGGYEAKKKKMSGKKSLKELREERLKRERVEKERERALFMKQSQRAGGFSRR</sequence>
<dbReference type="Proteomes" id="UP000694251">
    <property type="component" value="Chromosome 4"/>
</dbReference>
<organism evidence="4 5">
    <name type="scientific">Arabidopsis suecica</name>
    <name type="common">Swedish thale-cress</name>
    <name type="synonym">Cardaminopsis suecica</name>
    <dbReference type="NCBI Taxonomy" id="45249"/>
    <lineage>
        <taxon>Eukaryota</taxon>
        <taxon>Viridiplantae</taxon>
        <taxon>Streptophyta</taxon>
        <taxon>Embryophyta</taxon>
        <taxon>Tracheophyta</taxon>
        <taxon>Spermatophyta</taxon>
        <taxon>Magnoliopsida</taxon>
        <taxon>eudicotyledons</taxon>
        <taxon>Gunneridae</taxon>
        <taxon>Pentapetalae</taxon>
        <taxon>rosids</taxon>
        <taxon>malvids</taxon>
        <taxon>Brassicales</taxon>
        <taxon>Brassicaceae</taxon>
        <taxon>Camelineae</taxon>
        <taxon>Arabidopsis</taxon>
    </lineage>
</organism>
<evidence type="ECO:0000259" key="3">
    <source>
        <dbReference type="SMART" id="SM01083"/>
    </source>
</evidence>
<gene>
    <name evidence="4" type="ORF">ISN44_As04g017070</name>
</gene>